<evidence type="ECO:0000259" key="4">
    <source>
        <dbReference type="PROSITE" id="PS51017"/>
    </source>
</evidence>
<evidence type="ECO:0000256" key="3">
    <source>
        <dbReference type="PROSITE-ProRule" id="PRU00357"/>
    </source>
</evidence>
<feature type="domain" description="CCT" evidence="4">
    <location>
        <begin position="228"/>
        <end position="270"/>
    </location>
</feature>
<dbReference type="Pfam" id="PF06203">
    <property type="entry name" value="CCT"/>
    <property type="match status" value="1"/>
</dbReference>
<dbReference type="InterPro" id="IPR045281">
    <property type="entry name" value="CONSTANS-like"/>
</dbReference>
<dbReference type="Proteomes" id="UP000824890">
    <property type="component" value="Unassembled WGS sequence"/>
</dbReference>
<evidence type="ECO:0000256" key="2">
    <source>
        <dbReference type="ARBA" id="ARBA00023242"/>
    </source>
</evidence>
<evidence type="ECO:0000313" key="6">
    <source>
        <dbReference type="Proteomes" id="UP000824890"/>
    </source>
</evidence>
<dbReference type="InterPro" id="IPR010402">
    <property type="entry name" value="CCT_domain"/>
</dbReference>
<gene>
    <name evidence="5" type="ORF">HID58_005218</name>
</gene>
<evidence type="ECO:0000313" key="5">
    <source>
        <dbReference type="EMBL" id="KAH0937757.1"/>
    </source>
</evidence>
<evidence type="ECO:0000256" key="1">
    <source>
        <dbReference type="ARBA" id="ARBA00004123"/>
    </source>
</evidence>
<dbReference type="PANTHER" id="PTHR31319">
    <property type="entry name" value="ZINC FINGER PROTEIN CONSTANS-LIKE 4"/>
    <property type="match status" value="1"/>
</dbReference>
<dbReference type="PROSITE" id="PS51017">
    <property type="entry name" value="CCT"/>
    <property type="match status" value="1"/>
</dbReference>
<keyword evidence="6" id="KW-1185">Reference proteome</keyword>
<comment type="subcellular location">
    <subcellularLocation>
        <location evidence="1 3">Nucleus</location>
    </subcellularLocation>
</comment>
<protein>
    <recommendedName>
        <fullName evidence="4">CCT domain-containing protein</fullName>
    </recommendedName>
</protein>
<keyword evidence="2 3" id="KW-0539">Nucleus</keyword>
<dbReference type="PANTHER" id="PTHR31319:SF71">
    <property type="entry name" value="CCT MOTIF FAMILY PROTEIN"/>
    <property type="match status" value="1"/>
</dbReference>
<proteinExistence type="predicted"/>
<reference evidence="5 6" key="1">
    <citation type="submission" date="2021-05" db="EMBL/GenBank/DDBJ databases">
        <title>Genome Assembly of Synthetic Allotetraploid Brassica napus Reveals Homoeologous Exchanges between Subgenomes.</title>
        <authorList>
            <person name="Davis J.T."/>
        </authorList>
    </citation>
    <scope>NUCLEOTIDE SEQUENCE [LARGE SCALE GENOMIC DNA]</scope>
    <source>
        <strain evidence="6">cv. Da-Ae</strain>
        <tissue evidence="5">Seedling</tissue>
    </source>
</reference>
<accession>A0ABQ8E805</accession>
<name>A0ABQ8E805_BRANA</name>
<dbReference type="EMBL" id="JAGKQM010000002">
    <property type="protein sequence ID" value="KAH0937757.1"/>
    <property type="molecule type" value="Genomic_DNA"/>
</dbReference>
<comment type="caution">
    <text evidence="5">The sequence shown here is derived from an EMBL/GenBank/DDBJ whole genome shotgun (WGS) entry which is preliminary data.</text>
</comment>
<sequence>MYADSGLMLRYMQTCSPDIHQFEDLFKSYKLSDDEMRNAFAGPSNIPEYDTGEEGDLFKAPDSILEESILTVDPLSAALTMISCGEDSSQGLCDLPDLDLGLFQSGQQLLDKAFYECEQGLTMKSAMMESPLADVLDVKNISLVTTGIDESHDTQKTVSSGNLSSMDRSHAHQEAVVVQNFPDFSHLDFSSDYGMRRAFSEGDIQKLGTGHFQSPLDRIIVSCTSEDRREKLSRYRNKKSRRNFGRKIKYACRKALADNQPRIRGRFAKTEERKNVATEVSCNGGFSASLLQTPPCEIVLAGVVVRISEKHVVFALIWRIFWIRASGASTRWSHDPPVKLSWSSSTRRQPRSPRVVFARMRTKALMVFKLDDEGNTVYTQDMGNLVVFLSNSEPFCVPATSFPGMDPNYVHFRDFEETGFVELSSSDRKM</sequence>
<organism evidence="5 6">
    <name type="scientific">Brassica napus</name>
    <name type="common">Rape</name>
    <dbReference type="NCBI Taxonomy" id="3708"/>
    <lineage>
        <taxon>Eukaryota</taxon>
        <taxon>Viridiplantae</taxon>
        <taxon>Streptophyta</taxon>
        <taxon>Embryophyta</taxon>
        <taxon>Tracheophyta</taxon>
        <taxon>Spermatophyta</taxon>
        <taxon>Magnoliopsida</taxon>
        <taxon>eudicotyledons</taxon>
        <taxon>Gunneridae</taxon>
        <taxon>Pentapetalae</taxon>
        <taxon>rosids</taxon>
        <taxon>malvids</taxon>
        <taxon>Brassicales</taxon>
        <taxon>Brassicaceae</taxon>
        <taxon>Brassiceae</taxon>
        <taxon>Brassica</taxon>
    </lineage>
</organism>